<dbReference type="InterPro" id="IPR000843">
    <property type="entry name" value="HTH_LacI"/>
</dbReference>
<sequence>MAKIHEVAEAAGVSISTVSYALSGKRSISPDTRRRIEEAARALDYRPNAGARMLAGRRTQIFALTEPFRADTHAPAHMAFVLATSIAARRYEYDILLLTEEEASAGMRRVASSGLADGVLVLDVAPDDERVALARRISLPTVFIGVPDDHEGLVCVDLDFESAAALAIDRLAGLGHRSIGFIGHPPTSYEKSNFPPRVRKGIEMRAAELGLALETLLPEGDGPRRTPIRAAVRALVEGGATALVLHCDDTSHAVALDELATLGRRVPEDVSIVSVGATFDTSAFQPPIDSIPLVPSASCELAVELAMRLVEGEDVPAGVRLIAPEYREHGSTAPPPRAG</sequence>
<reference evidence="7" key="2">
    <citation type="submission" date="2016-10" db="EMBL/GenBank/DDBJ databases">
        <authorList>
            <person name="Varghese N."/>
            <person name="Submissions S."/>
        </authorList>
    </citation>
    <scope>NUCLEOTIDE SEQUENCE [LARGE SCALE GENOMIC DNA]</scope>
    <source>
        <strain evidence="7">CPCC 202695</strain>
    </source>
</reference>
<dbReference type="OrthoDB" id="252678at2"/>
<dbReference type="Pfam" id="PF00356">
    <property type="entry name" value="LacI"/>
    <property type="match status" value="1"/>
</dbReference>
<proteinExistence type="predicted"/>
<dbReference type="Proteomes" id="UP000893823">
    <property type="component" value="Unassembled WGS sequence"/>
</dbReference>
<dbReference type="SUPFAM" id="SSF53822">
    <property type="entry name" value="Periplasmic binding protein-like I"/>
    <property type="match status" value="1"/>
</dbReference>
<dbReference type="PROSITE" id="PS50932">
    <property type="entry name" value="HTH_LACI_2"/>
    <property type="match status" value="1"/>
</dbReference>
<keyword evidence="8" id="KW-1185">Reference proteome</keyword>
<dbReference type="PROSITE" id="PS00356">
    <property type="entry name" value="HTH_LACI_1"/>
    <property type="match status" value="1"/>
</dbReference>
<evidence type="ECO:0000259" key="4">
    <source>
        <dbReference type="PROSITE" id="PS50932"/>
    </source>
</evidence>
<evidence type="ECO:0000256" key="1">
    <source>
        <dbReference type="ARBA" id="ARBA00023015"/>
    </source>
</evidence>
<keyword evidence="3" id="KW-0804">Transcription</keyword>
<dbReference type="Proteomes" id="UP000199482">
    <property type="component" value="Chromosome I"/>
</dbReference>
<dbReference type="AlphaFoldDB" id="A0A1H1VIF9"/>
<keyword evidence="2 6" id="KW-0238">DNA-binding</keyword>
<dbReference type="RefSeq" id="WP_092671718.1">
    <property type="nucleotide sequence ID" value="NZ_BMDN01000001.1"/>
</dbReference>
<feature type="domain" description="HTH lacI-type" evidence="4">
    <location>
        <begin position="2"/>
        <end position="56"/>
    </location>
</feature>
<evidence type="ECO:0000313" key="5">
    <source>
        <dbReference type="EMBL" id="MCP2365941.1"/>
    </source>
</evidence>
<dbReference type="PANTHER" id="PTHR30146:SF153">
    <property type="entry name" value="LACTOSE OPERON REPRESSOR"/>
    <property type="match status" value="1"/>
</dbReference>
<dbReference type="CDD" id="cd06267">
    <property type="entry name" value="PBP1_LacI_sugar_binding-like"/>
    <property type="match status" value="1"/>
</dbReference>
<dbReference type="GO" id="GO:0003700">
    <property type="term" value="F:DNA-binding transcription factor activity"/>
    <property type="evidence" value="ECO:0007669"/>
    <property type="project" value="TreeGrafter"/>
</dbReference>
<evidence type="ECO:0000256" key="3">
    <source>
        <dbReference type="ARBA" id="ARBA00023163"/>
    </source>
</evidence>
<reference evidence="5" key="3">
    <citation type="submission" date="2022-06" db="EMBL/GenBank/DDBJ databases">
        <title>Genomic Encyclopedia of Type Strains, Phase III (KMG-III): the genomes of soil and plant-associated and newly described type strains.</title>
        <authorList>
            <person name="Whitman W."/>
        </authorList>
    </citation>
    <scope>NUCLEOTIDE SEQUENCE</scope>
    <source>
        <strain evidence="5">CPCC 202695</strain>
    </source>
</reference>
<evidence type="ECO:0000313" key="7">
    <source>
        <dbReference type="Proteomes" id="UP000199482"/>
    </source>
</evidence>
<protein>
    <submittedName>
        <fullName evidence="5">DNA-binding LacI/PurR family transcriptional regulator</fullName>
    </submittedName>
    <submittedName>
        <fullName evidence="6">DNA-binding transcriptional regulator, LacI/PurR family</fullName>
    </submittedName>
</protein>
<dbReference type="CDD" id="cd01392">
    <property type="entry name" value="HTH_LacI"/>
    <property type="match status" value="1"/>
</dbReference>
<dbReference type="PANTHER" id="PTHR30146">
    <property type="entry name" value="LACI-RELATED TRANSCRIPTIONAL REPRESSOR"/>
    <property type="match status" value="1"/>
</dbReference>
<dbReference type="EMBL" id="SODL02000001">
    <property type="protein sequence ID" value="MCP2365941.1"/>
    <property type="molecule type" value="Genomic_DNA"/>
</dbReference>
<dbReference type="InterPro" id="IPR010982">
    <property type="entry name" value="Lambda_DNA-bd_dom_sf"/>
</dbReference>
<keyword evidence="1" id="KW-0805">Transcription regulation</keyword>
<dbReference type="GO" id="GO:0000976">
    <property type="term" value="F:transcription cis-regulatory region binding"/>
    <property type="evidence" value="ECO:0007669"/>
    <property type="project" value="TreeGrafter"/>
</dbReference>
<dbReference type="Gene3D" id="1.10.260.40">
    <property type="entry name" value="lambda repressor-like DNA-binding domains"/>
    <property type="match status" value="1"/>
</dbReference>
<dbReference type="Pfam" id="PF13377">
    <property type="entry name" value="Peripla_BP_3"/>
    <property type="match status" value="1"/>
</dbReference>
<dbReference type="EMBL" id="LT629755">
    <property type="protein sequence ID" value="SDS84485.1"/>
    <property type="molecule type" value="Genomic_DNA"/>
</dbReference>
<dbReference type="STRING" id="589382.SAMN04489721_2015"/>
<name>A0A1H1VIF9_9MICO</name>
<dbReference type="Gene3D" id="3.40.50.2300">
    <property type="match status" value="2"/>
</dbReference>
<dbReference type="InterPro" id="IPR028082">
    <property type="entry name" value="Peripla_BP_I"/>
</dbReference>
<dbReference type="SMART" id="SM00354">
    <property type="entry name" value="HTH_LACI"/>
    <property type="match status" value="1"/>
</dbReference>
<evidence type="ECO:0000313" key="6">
    <source>
        <dbReference type="EMBL" id="SDS84485.1"/>
    </source>
</evidence>
<reference evidence="6" key="1">
    <citation type="submission" date="2016-10" db="EMBL/GenBank/DDBJ databases">
        <authorList>
            <person name="de Groot N.N."/>
        </authorList>
    </citation>
    <scope>NUCLEOTIDE SEQUENCE [LARGE SCALE GENOMIC DNA]</scope>
    <source>
        <strain evidence="6">CPCC 202695</strain>
    </source>
</reference>
<accession>A0A1H1VIF9</accession>
<dbReference type="SUPFAM" id="SSF47413">
    <property type="entry name" value="lambda repressor-like DNA-binding domains"/>
    <property type="match status" value="1"/>
</dbReference>
<evidence type="ECO:0000313" key="8">
    <source>
        <dbReference type="Proteomes" id="UP000893823"/>
    </source>
</evidence>
<organism evidence="6 7">
    <name type="scientific">Agromyces flavus</name>
    <dbReference type="NCBI Taxonomy" id="589382"/>
    <lineage>
        <taxon>Bacteria</taxon>
        <taxon>Bacillati</taxon>
        <taxon>Actinomycetota</taxon>
        <taxon>Actinomycetes</taxon>
        <taxon>Micrococcales</taxon>
        <taxon>Microbacteriaceae</taxon>
        <taxon>Agromyces</taxon>
    </lineage>
</organism>
<evidence type="ECO:0000256" key="2">
    <source>
        <dbReference type="ARBA" id="ARBA00023125"/>
    </source>
</evidence>
<gene>
    <name evidence="5" type="ORF">BCL57_000083</name>
    <name evidence="6" type="ORF">SAMN04489721_2015</name>
</gene>
<dbReference type="InterPro" id="IPR046335">
    <property type="entry name" value="LacI/GalR-like_sensor"/>
</dbReference>